<proteinExistence type="predicted"/>
<sequence>MKLRSAKSSKRHPAYNAYMRRMGVAAAAYISAILLAVGLLPDDAPPTLAPITVALVPGAAVLAMIWALGRLLVELDDEYLRLLEVRKFIVATGFLLAVASVWGMLELLTQVPRLPIFYVFPIWCLGLVAGTIYNRFTMDGDGGCA</sequence>
<accession>A0A7S8IWY0</accession>
<protein>
    <submittedName>
        <fullName evidence="2">Uncharacterized protein</fullName>
    </submittedName>
</protein>
<gene>
    <name evidence="2" type="ORF">IRL76_13410</name>
</gene>
<evidence type="ECO:0000313" key="3">
    <source>
        <dbReference type="Proteomes" id="UP000594459"/>
    </source>
</evidence>
<feature type="transmembrane region" description="Helical" evidence="1">
    <location>
        <begin position="88"/>
        <end position="108"/>
    </location>
</feature>
<dbReference type="KEGG" id="qso:IRL76_13410"/>
<dbReference type="AlphaFoldDB" id="A0A7S8IWY0"/>
<keyword evidence="1" id="KW-0472">Membrane</keyword>
<evidence type="ECO:0000256" key="1">
    <source>
        <dbReference type="SAM" id="Phobius"/>
    </source>
</evidence>
<reference evidence="2 3" key="1">
    <citation type="submission" date="2020-11" db="EMBL/GenBank/DDBJ databases">
        <title>The genome sequence of Erythrobacter sp. 6D36.</title>
        <authorList>
            <person name="Liu Y."/>
        </authorList>
    </citation>
    <scope>NUCLEOTIDE SEQUENCE [LARGE SCALE GENOMIC DNA]</scope>
    <source>
        <strain evidence="2 3">6D36</strain>
    </source>
</reference>
<name>A0A7S8IWY0_9SPHN</name>
<feature type="transmembrane region" description="Helical" evidence="1">
    <location>
        <begin position="47"/>
        <end position="68"/>
    </location>
</feature>
<feature type="transmembrane region" description="Helical" evidence="1">
    <location>
        <begin position="114"/>
        <end position="133"/>
    </location>
</feature>
<feature type="transmembrane region" description="Helical" evidence="1">
    <location>
        <begin position="21"/>
        <end position="41"/>
    </location>
</feature>
<dbReference type="Proteomes" id="UP000594459">
    <property type="component" value="Chromosome"/>
</dbReference>
<keyword evidence="1" id="KW-1133">Transmembrane helix</keyword>
<organism evidence="2 3">
    <name type="scientific">Qipengyuania soli</name>
    <dbReference type="NCBI Taxonomy" id="2782568"/>
    <lineage>
        <taxon>Bacteria</taxon>
        <taxon>Pseudomonadati</taxon>
        <taxon>Pseudomonadota</taxon>
        <taxon>Alphaproteobacteria</taxon>
        <taxon>Sphingomonadales</taxon>
        <taxon>Erythrobacteraceae</taxon>
        <taxon>Qipengyuania</taxon>
    </lineage>
</organism>
<evidence type="ECO:0000313" key="2">
    <source>
        <dbReference type="EMBL" id="QPD00547.1"/>
    </source>
</evidence>
<keyword evidence="3" id="KW-1185">Reference proteome</keyword>
<keyword evidence="1" id="KW-0812">Transmembrane</keyword>
<dbReference type="EMBL" id="CP064654">
    <property type="protein sequence ID" value="QPD00547.1"/>
    <property type="molecule type" value="Genomic_DNA"/>
</dbReference>